<evidence type="ECO:0000256" key="6">
    <source>
        <dbReference type="ARBA" id="ARBA00023049"/>
    </source>
</evidence>
<keyword evidence="6" id="KW-0482">Metalloprotease</keyword>
<dbReference type="InterPro" id="IPR011055">
    <property type="entry name" value="Dup_hybrid_motif"/>
</dbReference>
<dbReference type="SUPFAM" id="SSF51261">
    <property type="entry name" value="Duplicated hybrid motif"/>
    <property type="match status" value="1"/>
</dbReference>
<proteinExistence type="predicted"/>
<comment type="caution">
    <text evidence="8">The sequence shown here is derived from an EMBL/GenBank/DDBJ whole genome shotgun (WGS) entry which is preliminary data.</text>
</comment>
<dbReference type="GO" id="GO:0006508">
    <property type="term" value="P:proteolysis"/>
    <property type="evidence" value="ECO:0007669"/>
    <property type="project" value="UniProtKB-KW"/>
</dbReference>
<evidence type="ECO:0000256" key="5">
    <source>
        <dbReference type="ARBA" id="ARBA00022833"/>
    </source>
</evidence>
<comment type="cofactor">
    <cofactor evidence="1">
        <name>Zn(2+)</name>
        <dbReference type="ChEBI" id="CHEBI:29105"/>
    </cofactor>
</comment>
<evidence type="ECO:0000256" key="1">
    <source>
        <dbReference type="ARBA" id="ARBA00001947"/>
    </source>
</evidence>
<evidence type="ECO:0000259" key="7">
    <source>
        <dbReference type="Pfam" id="PF01551"/>
    </source>
</evidence>
<evidence type="ECO:0000313" key="8">
    <source>
        <dbReference type="EMBL" id="MBB5730028.1"/>
    </source>
</evidence>
<dbReference type="AlphaFoldDB" id="A0A7W9BUQ2"/>
<dbReference type="CDD" id="cd12797">
    <property type="entry name" value="M23_peptidase"/>
    <property type="match status" value="1"/>
</dbReference>
<dbReference type="InterPro" id="IPR016047">
    <property type="entry name" value="M23ase_b-sheet_dom"/>
</dbReference>
<organism evidence="8 9">
    <name type="scientific">Sphingomonas prati</name>
    <dbReference type="NCBI Taxonomy" id="1843237"/>
    <lineage>
        <taxon>Bacteria</taxon>
        <taxon>Pseudomonadati</taxon>
        <taxon>Pseudomonadota</taxon>
        <taxon>Alphaproteobacteria</taxon>
        <taxon>Sphingomonadales</taxon>
        <taxon>Sphingomonadaceae</taxon>
        <taxon>Sphingomonas</taxon>
    </lineage>
</organism>
<dbReference type="Proteomes" id="UP000546701">
    <property type="component" value="Unassembled WGS sequence"/>
</dbReference>
<dbReference type="GO" id="GO:0004222">
    <property type="term" value="F:metalloendopeptidase activity"/>
    <property type="evidence" value="ECO:0007669"/>
    <property type="project" value="TreeGrafter"/>
</dbReference>
<dbReference type="InterPro" id="IPR050570">
    <property type="entry name" value="Cell_wall_metabolism_enzyme"/>
</dbReference>
<accession>A0A7W9BUQ2</accession>
<dbReference type="Gene3D" id="2.70.70.10">
    <property type="entry name" value="Glucose Permease (Domain IIA)"/>
    <property type="match status" value="1"/>
</dbReference>
<dbReference type="PANTHER" id="PTHR21666">
    <property type="entry name" value="PEPTIDASE-RELATED"/>
    <property type="match status" value="1"/>
</dbReference>
<gene>
    <name evidence="8" type="ORF">FHS99_002526</name>
</gene>
<dbReference type="Pfam" id="PF01551">
    <property type="entry name" value="Peptidase_M23"/>
    <property type="match status" value="1"/>
</dbReference>
<keyword evidence="3" id="KW-0479">Metal-binding</keyword>
<dbReference type="GO" id="GO:0046872">
    <property type="term" value="F:metal ion binding"/>
    <property type="evidence" value="ECO:0007669"/>
    <property type="project" value="UniProtKB-KW"/>
</dbReference>
<evidence type="ECO:0000256" key="3">
    <source>
        <dbReference type="ARBA" id="ARBA00022723"/>
    </source>
</evidence>
<dbReference type="PANTHER" id="PTHR21666:SF288">
    <property type="entry name" value="CELL DIVISION PROTEIN YTFB"/>
    <property type="match status" value="1"/>
</dbReference>
<dbReference type="EMBL" id="JACIJR010000006">
    <property type="protein sequence ID" value="MBB5730028.1"/>
    <property type="molecule type" value="Genomic_DNA"/>
</dbReference>
<evidence type="ECO:0000313" key="9">
    <source>
        <dbReference type="Proteomes" id="UP000546701"/>
    </source>
</evidence>
<protein>
    <submittedName>
        <fullName evidence="8">Murein DD-endopeptidase MepM/ murein hydrolase activator NlpD</fullName>
    </submittedName>
</protein>
<feature type="domain" description="M23ase beta-sheet core" evidence="7">
    <location>
        <begin position="79"/>
        <end position="173"/>
    </location>
</feature>
<keyword evidence="9" id="KW-1185">Reference proteome</keyword>
<reference evidence="8 9" key="1">
    <citation type="submission" date="2020-08" db="EMBL/GenBank/DDBJ databases">
        <title>Genomic Encyclopedia of Type Strains, Phase IV (KMG-IV): sequencing the most valuable type-strain genomes for metagenomic binning, comparative biology and taxonomic classification.</title>
        <authorList>
            <person name="Goeker M."/>
        </authorList>
    </citation>
    <scope>NUCLEOTIDE SEQUENCE [LARGE SCALE GENOMIC DNA]</scope>
    <source>
        <strain evidence="8 9">DSM 103336</strain>
    </source>
</reference>
<evidence type="ECO:0000256" key="2">
    <source>
        <dbReference type="ARBA" id="ARBA00022670"/>
    </source>
</evidence>
<keyword evidence="4 8" id="KW-0378">Hydrolase</keyword>
<sequence length="196" mass="20547">MNRFGKAIVAILVLAVIAIVSMVRFVDRPADTPAPTTATTDDAVQGEITIAPTGLAIPVAGVRPEQLTDTFGDAREGHAHGALDIMAPTGTPVVAAAAGQVEKIFESAAGGHTVYVRSPDRRWVYYYAHLDGYAPGLAEGQRLVRGAPIGTVGFSGNANPAGPHLHFEIRLMGANEPWHGGRPIDPYRVLANPPAA</sequence>
<name>A0A7W9BUQ2_9SPHN</name>
<evidence type="ECO:0000256" key="4">
    <source>
        <dbReference type="ARBA" id="ARBA00022801"/>
    </source>
</evidence>
<keyword evidence="5" id="KW-0862">Zinc</keyword>
<keyword evidence="2" id="KW-0645">Protease</keyword>